<dbReference type="Proteomes" id="UP001597085">
    <property type="component" value="Unassembled WGS sequence"/>
</dbReference>
<accession>A0ABD6CNE3</accession>
<gene>
    <name evidence="2" type="ORF">ACFSBX_06760</name>
</gene>
<name>A0ABD6CNE3_9EURY</name>
<keyword evidence="3" id="KW-1185">Reference proteome</keyword>
<proteinExistence type="predicted"/>
<organism evidence="2 3">
    <name type="scientific">Halobellus rarus</name>
    <dbReference type="NCBI Taxonomy" id="1126237"/>
    <lineage>
        <taxon>Archaea</taxon>
        <taxon>Methanobacteriati</taxon>
        <taxon>Methanobacteriota</taxon>
        <taxon>Stenosarchaea group</taxon>
        <taxon>Halobacteria</taxon>
        <taxon>Halobacteriales</taxon>
        <taxon>Haloferacaceae</taxon>
        <taxon>Halobellus</taxon>
    </lineage>
</organism>
<feature type="region of interest" description="Disordered" evidence="1">
    <location>
        <begin position="1"/>
        <end position="41"/>
    </location>
</feature>
<feature type="compositionally biased region" description="Basic and acidic residues" evidence="1">
    <location>
        <begin position="1"/>
        <end position="12"/>
    </location>
</feature>
<sequence length="236" mass="25878">MDEKTAELRDLFVETTGEETVTESQSTPRGTMGSDRDDEAVDDRVTELIETMRERYEFASPLATPDLRRVVRAFFDPDAGAADAESWSAEADSALADSLAADVDGGDVFRARMDLHLVGDADRDGPVPYDRLRRRVLESAEDGFGPVRTDLDDDALAAELAAAVDEETAAALDPEAVRRARLVVEAELASRQVNHRFRDAFTDLLTDADLSTRLATDARRDGLKEATEDIETDVSL</sequence>
<dbReference type="RefSeq" id="WP_256419878.1">
    <property type="nucleotide sequence ID" value="NZ_JANHDI010000001.1"/>
</dbReference>
<comment type="caution">
    <text evidence="2">The sequence shown here is derived from an EMBL/GenBank/DDBJ whole genome shotgun (WGS) entry which is preliminary data.</text>
</comment>
<protein>
    <submittedName>
        <fullName evidence="2">Conditioned medium-induced protein 4</fullName>
    </submittedName>
</protein>
<evidence type="ECO:0000313" key="3">
    <source>
        <dbReference type="Proteomes" id="UP001597085"/>
    </source>
</evidence>
<dbReference type="EMBL" id="JBHUDK010000005">
    <property type="protein sequence ID" value="MFD1598657.1"/>
    <property type="molecule type" value="Genomic_DNA"/>
</dbReference>
<evidence type="ECO:0000256" key="1">
    <source>
        <dbReference type="SAM" id="MobiDB-lite"/>
    </source>
</evidence>
<reference evidence="2 3" key="1">
    <citation type="journal article" date="2019" name="Int. J. Syst. Evol. Microbiol.">
        <title>The Global Catalogue of Microorganisms (GCM) 10K type strain sequencing project: providing services to taxonomists for standard genome sequencing and annotation.</title>
        <authorList>
            <consortium name="The Broad Institute Genomics Platform"/>
            <consortium name="The Broad Institute Genome Sequencing Center for Infectious Disease"/>
            <person name="Wu L."/>
            <person name="Ma J."/>
        </authorList>
    </citation>
    <scope>NUCLEOTIDE SEQUENCE [LARGE SCALE GENOMIC DNA]</scope>
    <source>
        <strain evidence="2 3">CGMCC 1.12121</strain>
    </source>
</reference>
<evidence type="ECO:0000313" key="2">
    <source>
        <dbReference type="EMBL" id="MFD1598657.1"/>
    </source>
</evidence>
<dbReference type="AlphaFoldDB" id="A0ABD6CNE3"/>